<evidence type="ECO:0000256" key="4">
    <source>
        <dbReference type="ARBA" id="ARBA00022598"/>
    </source>
</evidence>
<accession>A0A6F9D7R6</accession>
<evidence type="ECO:0000256" key="6">
    <source>
        <dbReference type="ARBA" id="ARBA00022741"/>
    </source>
</evidence>
<evidence type="ECO:0000256" key="10">
    <source>
        <dbReference type="ARBA" id="ARBA00023146"/>
    </source>
</evidence>
<comment type="catalytic activity">
    <reaction evidence="15">
        <text>2 L-cysteine = S-sulfanyl-L-cysteine + L-alanine</text>
        <dbReference type="Rhea" id="RHEA:78543"/>
        <dbReference type="ChEBI" id="CHEBI:35235"/>
        <dbReference type="ChEBI" id="CHEBI:57972"/>
        <dbReference type="ChEBI" id="CHEBI:58591"/>
    </reaction>
    <physiologicalReaction direction="left-to-right" evidence="15">
        <dbReference type="Rhea" id="RHEA:78544"/>
    </physiologicalReaction>
</comment>
<evidence type="ECO:0000256" key="2">
    <source>
        <dbReference type="ARBA" id="ARBA00005594"/>
    </source>
</evidence>
<evidence type="ECO:0000256" key="15">
    <source>
        <dbReference type="ARBA" id="ARBA00047548"/>
    </source>
</evidence>
<dbReference type="SUPFAM" id="SSF47323">
    <property type="entry name" value="Anticodon-binding domain of a subclass of class I aminoacyl-tRNA synthetases"/>
    <property type="match status" value="1"/>
</dbReference>
<proteinExistence type="evidence at transcript level"/>
<dbReference type="PRINTS" id="PR00983">
    <property type="entry name" value="TRNASYNTHCYS"/>
</dbReference>
<comment type="catalytic activity">
    <reaction evidence="14">
        <text>S-disulfanyl-L-cysteine + tRNA(Cys) + ATP = (S)-disulfanyl-L-cysteinyl-tRNA(Cys) + AMP + diphosphate</text>
        <dbReference type="Rhea" id="RHEA:78651"/>
        <dbReference type="Rhea" id="RHEA-COMP:9661"/>
        <dbReference type="Rhea" id="RHEA-COMP:19120"/>
        <dbReference type="ChEBI" id="CHEBI:30616"/>
        <dbReference type="ChEBI" id="CHEBI:33019"/>
        <dbReference type="ChEBI" id="CHEBI:78442"/>
        <dbReference type="ChEBI" id="CHEBI:229465"/>
        <dbReference type="ChEBI" id="CHEBI:229521"/>
        <dbReference type="ChEBI" id="CHEBI:456215"/>
    </reaction>
    <physiologicalReaction direction="left-to-right" evidence="14">
        <dbReference type="Rhea" id="RHEA:78652"/>
    </physiologicalReaction>
</comment>
<dbReference type="HAMAP" id="MF_00041">
    <property type="entry name" value="Cys_tRNA_synth"/>
    <property type="match status" value="1"/>
</dbReference>
<evidence type="ECO:0000256" key="8">
    <source>
        <dbReference type="ARBA" id="ARBA00022840"/>
    </source>
</evidence>
<evidence type="ECO:0000256" key="13">
    <source>
        <dbReference type="ARBA" id="ARBA00045476"/>
    </source>
</evidence>
<dbReference type="EC" id="6.1.1.16" evidence="3"/>
<dbReference type="GO" id="GO:0005737">
    <property type="term" value="C:cytoplasm"/>
    <property type="evidence" value="ECO:0007669"/>
    <property type="project" value="TreeGrafter"/>
</dbReference>
<evidence type="ECO:0000256" key="16">
    <source>
        <dbReference type="ARBA" id="ARBA00047731"/>
    </source>
</evidence>
<keyword evidence="6" id="KW-0547">Nucleotide-binding</keyword>
<comment type="catalytic activity">
    <reaction evidence="17">
        <text>S-sulfanyl-L-cysteine + tRNA(Cys) + ATP = (S)-sulfanyl-L-cysteinyl-tRNA(Cys) + AMP + diphosphate</text>
        <dbReference type="Rhea" id="RHEA:78647"/>
        <dbReference type="Rhea" id="RHEA-COMP:9661"/>
        <dbReference type="Rhea" id="RHEA-COMP:19119"/>
        <dbReference type="ChEBI" id="CHEBI:30616"/>
        <dbReference type="ChEBI" id="CHEBI:33019"/>
        <dbReference type="ChEBI" id="CHEBI:58591"/>
        <dbReference type="ChEBI" id="CHEBI:78442"/>
        <dbReference type="ChEBI" id="CHEBI:229520"/>
        <dbReference type="ChEBI" id="CHEBI:456215"/>
    </reaction>
    <physiologicalReaction direction="left-to-right" evidence="17">
        <dbReference type="Rhea" id="RHEA:78648"/>
    </physiologicalReaction>
</comment>
<comment type="catalytic activity">
    <reaction evidence="16">
        <text>S-sulfanyl-L-cysteine + L-cysteine = S-disulfanyl-L-cysteine + L-alanine</text>
        <dbReference type="Rhea" id="RHEA:78627"/>
        <dbReference type="ChEBI" id="CHEBI:35235"/>
        <dbReference type="ChEBI" id="CHEBI:57972"/>
        <dbReference type="ChEBI" id="CHEBI:58591"/>
        <dbReference type="ChEBI" id="CHEBI:229465"/>
    </reaction>
    <physiologicalReaction direction="left-to-right" evidence="16">
        <dbReference type="Rhea" id="RHEA:78628"/>
    </physiologicalReaction>
</comment>
<dbReference type="InterPro" id="IPR014729">
    <property type="entry name" value="Rossmann-like_a/b/a_fold"/>
</dbReference>
<comment type="function">
    <text evidence="12">Mitochondrial cysteine-specific aminoacyl-tRNA synthetase that catalyzes the ATP-dependent ligation of cysteine to tRNA(Cys).</text>
</comment>
<protein>
    <recommendedName>
        <fullName evidence="3">cysteine--tRNA ligase</fullName>
        <ecNumber evidence="3">6.1.1.16</ecNumber>
    </recommendedName>
    <alternativeName>
        <fullName evidence="11">Cysteinyl-tRNA synthetase</fullName>
    </alternativeName>
</protein>
<keyword evidence="7" id="KW-0862">Zinc</keyword>
<dbReference type="InterPro" id="IPR015803">
    <property type="entry name" value="Cys-tRNA-ligase"/>
</dbReference>
<feature type="domain" description="tRNA synthetases class I catalytic" evidence="19">
    <location>
        <begin position="82"/>
        <end position="377"/>
    </location>
</feature>
<keyword evidence="10" id="KW-0030">Aminoacyl-tRNA synthetase</keyword>
<keyword evidence="5" id="KW-0479">Metal-binding</keyword>
<dbReference type="PANTHER" id="PTHR10890:SF27">
    <property type="entry name" value="CYSTEINE--TRNA LIGASE, MITOCHONDRIAL-RELATED"/>
    <property type="match status" value="1"/>
</dbReference>
<dbReference type="NCBIfam" id="TIGR00435">
    <property type="entry name" value="cysS"/>
    <property type="match status" value="1"/>
</dbReference>
<evidence type="ECO:0000256" key="1">
    <source>
        <dbReference type="ARBA" id="ARBA00001947"/>
    </source>
</evidence>
<comment type="similarity">
    <text evidence="2">Belongs to the class-I aminoacyl-tRNA synthetase family.</text>
</comment>
<dbReference type="GO" id="GO:0046872">
    <property type="term" value="F:metal ion binding"/>
    <property type="evidence" value="ECO:0007669"/>
    <property type="project" value="UniProtKB-KW"/>
</dbReference>
<dbReference type="GO" id="GO:0005524">
    <property type="term" value="F:ATP binding"/>
    <property type="evidence" value="ECO:0007669"/>
    <property type="project" value="UniProtKB-KW"/>
</dbReference>
<sequence length="570" mass="66313">MQLTMIYRSCLQTLRFHSKCYLSFMHTPIKRQYSEFVPLEETEGIKTWLKPEGYNTGIRVANGYEYFGKHPSKTLCPLIVKDPQNITWYSCGPTVYDDTHIGHACTYVRLDAIRRVLTNFFGFDVKMVMGITDVDDKLIIRSQLLNKEMQAMAQHYEILFQRDMCLLNVLPPHQYVRVSEIIPHIISFIDKLIKDGHAYATPKGDVWFNTNKFTDVGRLSRMYEEFEMQENPWVAKSQQTRSKRDFALWKAAKPSEPYWDAPWGKGRPGWHVECSTIGTLAFGSQIDIHSGGRDLCFPHHECELLQSEAYHGCDQWVNYFLHTGPLVLKGDTSKMSKSFGNTILVSDFLQKHSSDLFRYLALSTSYQMDLTYTEFDIYRIGKQIRRSCNILSKCHNYINKGGNYNINTALITEKTNLMETGFIRLLQKNFRIPVILSILRHVEYLLEESLTDVEDTDVQYPSEVGCIQRATSFIEDVYQKLGFVHMNGRTRQVDGQTHQIIKVNLDFRRNVRNFAKEMLKSGNQEQKTKAMELLSESDKMRSSLNKLGVTVKDDYHETIWTYTEKDFRAY</sequence>
<comment type="catalytic activity">
    <reaction evidence="18">
        <text>tRNA(Cys) + L-cysteine + ATP = L-cysteinyl-tRNA(Cys) + AMP + diphosphate</text>
        <dbReference type="Rhea" id="RHEA:17773"/>
        <dbReference type="Rhea" id="RHEA-COMP:9661"/>
        <dbReference type="Rhea" id="RHEA-COMP:9679"/>
        <dbReference type="ChEBI" id="CHEBI:30616"/>
        <dbReference type="ChEBI" id="CHEBI:33019"/>
        <dbReference type="ChEBI" id="CHEBI:35235"/>
        <dbReference type="ChEBI" id="CHEBI:78442"/>
        <dbReference type="ChEBI" id="CHEBI:78517"/>
        <dbReference type="ChEBI" id="CHEBI:456215"/>
        <dbReference type="EC" id="6.1.1.16"/>
    </reaction>
    <physiologicalReaction direction="right-to-left" evidence="18">
        <dbReference type="Rhea" id="RHEA:17775"/>
    </physiologicalReaction>
</comment>
<keyword evidence="8" id="KW-0067">ATP-binding</keyword>
<dbReference type="Gene3D" id="3.40.50.620">
    <property type="entry name" value="HUPs"/>
    <property type="match status" value="1"/>
</dbReference>
<name>A0A6F9D7R6_9ASCI</name>
<dbReference type="EMBL" id="LR783585">
    <property type="protein sequence ID" value="CAB3227690.1"/>
    <property type="molecule type" value="mRNA"/>
</dbReference>
<dbReference type="InterPro" id="IPR009080">
    <property type="entry name" value="tRNAsynth_Ia_anticodon-bd"/>
</dbReference>
<evidence type="ECO:0000256" key="3">
    <source>
        <dbReference type="ARBA" id="ARBA00012832"/>
    </source>
</evidence>
<keyword evidence="4 20" id="KW-0436">Ligase</keyword>
<dbReference type="AlphaFoldDB" id="A0A6F9D7R6"/>
<dbReference type="GO" id="GO:0006423">
    <property type="term" value="P:cysteinyl-tRNA aminoacylation"/>
    <property type="evidence" value="ECO:0007669"/>
    <property type="project" value="InterPro"/>
</dbReference>
<evidence type="ECO:0000256" key="11">
    <source>
        <dbReference type="ARBA" id="ARBA00031499"/>
    </source>
</evidence>
<evidence type="ECO:0000256" key="17">
    <source>
        <dbReference type="ARBA" id="ARBA00048609"/>
    </source>
</evidence>
<keyword evidence="9" id="KW-0648">Protein biosynthesis</keyword>
<evidence type="ECO:0000256" key="5">
    <source>
        <dbReference type="ARBA" id="ARBA00022723"/>
    </source>
</evidence>
<dbReference type="PANTHER" id="PTHR10890">
    <property type="entry name" value="CYSTEINYL-TRNA SYNTHETASE"/>
    <property type="match status" value="1"/>
</dbReference>
<comment type="function">
    <text evidence="13">In addition to its role as an aminoacyl-tRNA synthetase, has also cysteine persulfide synthase activity. Produces reactive persulfide species such as cysteine persulfide (CysSSH) from substrate cysteine and mediate direct incorporation of CysSSH into proteins during translations, resulting in protein persulfides and polysulfides. CysSSHs behave as potent antioxidants and cellular protectants.</text>
</comment>
<comment type="cofactor">
    <cofactor evidence="1">
        <name>Zn(2+)</name>
        <dbReference type="ChEBI" id="CHEBI:29105"/>
    </cofactor>
</comment>
<evidence type="ECO:0000256" key="14">
    <source>
        <dbReference type="ARBA" id="ARBA00047499"/>
    </source>
</evidence>
<evidence type="ECO:0000256" key="9">
    <source>
        <dbReference type="ARBA" id="ARBA00022917"/>
    </source>
</evidence>
<organism evidence="20">
    <name type="scientific">Phallusia mammillata</name>
    <dbReference type="NCBI Taxonomy" id="59560"/>
    <lineage>
        <taxon>Eukaryota</taxon>
        <taxon>Metazoa</taxon>
        <taxon>Chordata</taxon>
        <taxon>Tunicata</taxon>
        <taxon>Ascidiacea</taxon>
        <taxon>Phlebobranchia</taxon>
        <taxon>Ascidiidae</taxon>
        <taxon>Phallusia</taxon>
    </lineage>
</organism>
<reference evidence="20" key="1">
    <citation type="submission" date="2020-04" db="EMBL/GenBank/DDBJ databases">
        <authorList>
            <person name="Neveu A P."/>
        </authorList>
    </citation>
    <scope>NUCLEOTIDE SEQUENCE</scope>
    <source>
        <tissue evidence="20">Whole embryo</tissue>
    </source>
</reference>
<dbReference type="InterPro" id="IPR024909">
    <property type="entry name" value="Cys-tRNA/MSH_ligase"/>
</dbReference>
<gene>
    <name evidence="20" type="primary">Cars2</name>
</gene>
<dbReference type="Pfam" id="PF01406">
    <property type="entry name" value="tRNA-synt_1e"/>
    <property type="match status" value="1"/>
</dbReference>
<evidence type="ECO:0000256" key="12">
    <source>
        <dbReference type="ARBA" id="ARBA00043868"/>
    </source>
</evidence>
<evidence type="ECO:0000259" key="19">
    <source>
        <dbReference type="Pfam" id="PF01406"/>
    </source>
</evidence>
<dbReference type="InterPro" id="IPR032678">
    <property type="entry name" value="tRNA-synt_1_cat_dom"/>
</dbReference>
<evidence type="ECO:0000313" key="20">
    <source>
        <dbReference type="EMBL" id="CAB3227690.1"/>
    </source>
</evidence>
<dbReference type="SUPFAM" id="SSF52374">
    <property type="entry name" value="Nucleotidylyl transferase"/>
    <property type="match status" value="1"/>
</dbReference>
<evidence type="ECO:0000256" key="7">
    <source>
        <dbReference type="ARBA" id="ARBA00022833"/>
    </source>
</evidence>
<evidence type="ECO:0000256" key="18">
    <source>
        <dbReference type="ARBA" id="ARBA00049046"/>
    </source>
</evidence>
<dbReference type="GO" id="GO:0004817">
    <property type="term" value="F:cysteine-tRNA ligase activity"/>
    <property type="evidence" value="ECO:0007669"/>
    <property type="project" value="UniProtKB-EC"/>
</dbReference>